<dbReference type="InterPro" id="IPR013783">
    <property type="entry name" value="Ig-like_fold"/>
</dbReference>
<evidence type="ECO:0000313" key="1">
    <source>
        <dbReference type="EMBL" id="GAH18612.1"/>
    </source>
</evidence>
<feature type="non-terminal residue" evidence="1">
    <location>
        <position position="1"/>
    </location>
</feature>
<dbReference type="AlphaFoldDB" id="X1DEI5"/>
<reference evidence="1" key="1">
    <citation type="journal article" date="2014" name="Front. Microbiol.">
        <title>High frequency of phylogenetically diverse reductive dehalogenase-homologous genes in deep subseafloor sedimentary metagenomes.</title>
        <authorList>
            <person name="Kawai M."/>
            <person name="Futagami T."/>
            <person name="Toyoda A."/>
            <person name="Takaki Y."/>
            <person name="Nishi S."/>
            <person name="Hori S."/>
            <person name="Arai W."/>
            <person name="Tsubouchi T."/>
            <person name="Morono Y."/>
            <person name="Uchiyama I."/>
            <person name="Ito T."/>
            <person name="Fujiyama A."/>
            <person name="Inagaki F."/>
            <person name="Takami H."/>
        </authorList>
    </citation>
    <scope>NUCLEOTIDE SEQUENCE</scope>
    <source>
        <strain evidence="1">Expedition CK06-06</strain>
    </source>
</reference>
<feature type="non-terminal residue" evidence="1">
    <location>
        <position position="269"/>
    </location>
</feature>
<proteinExistence type="predicted"/>
<dbReference type="SUPFAM" id="SSF49373">
    <property type="entry name" value="Invasin/intimin cell-adhesion fragments"/>
    <property type="match status" value="2"/>
</dbReference>
<dbReference type="Gene3D" id="2.60.40.10">
    <property type="entry name" value="Immunoglobulins"/>
    <property type="match status" value="2"/>
</dbReference>
<dbReference type="InterPro" id="IPR008964">
    <property type="entry name" value="Invasin/intimin_cell_adhesion"/>
</dbReference>
<comment type="caution">
    <text evidence="1">The sequence shown here is derived from an EMBL/GenBank/DDBJ whole genome shotgun (WGS) entry which is preliminary data.</text>
</comment>
<name>X1DEI5_9ZZZZ</name>
<evidence type="ECO:0008006" key="2">
    <source>
        <dbReference type="Google" id="ProtNLM"/>
    </source>
</evidence>
<sequence length="269" mass="28288">NRKYRVDVNVSLESPNLKKVFTVVSWKDRNGVGKTVETSMLVNYTEIYASAAAKIVLFADSYTILSDSTTNITAVIKDIKGNTVIGWDGENISFSIQPVDESGNLTNITTTTNGIAEATFTYNGPVGIGEVDVYVIEASVTLPPPNGNVVSDSVTIKVTDGPVKITLTADPDIIKAGETSSSIITVSLCDAENAPLPKSELGAYVEITFNVFGEGNLSLSTITIPNTGEELAIATIDLYSTGNPGLASVVATATNLESGTTDVRFLGPP</sequence>
<organism evidence="1">
    <name type="scientific">marine sediment metagenome</name>
    <dbReference type="NCBI Taxonomy" id="412755"/>
    <lineage>
        <taxon>unclassified sequences</taxon>
        <taxon>metagenomes</taxon>
        <taxon>ecological metagenomes</taxon>
    </lineage>
</organism>
<accession>X1DEI5</accession>
<gene>
    <name evidence="1" type="ORF">S03H2_08459</name>
</gene>
<protein>
    <recommendedName>
        <fullName evidence="2">Big-1 domain-containing protein</fullName>
    </recommendedName>
</protein>
<dbReference type="EMBL" id="BARU01004116">
    <property type="protein sequence ID" value="GAH18612.1"/>
    <property type="molecule type" value="Genomic_DNA"/>
</dbReference>